<dbReference type="PRINTS" id="PR00039">
    <property type="entry name" value="HTHLYSR"/>
</dbReference>
<evidence type="ECO:0000313" key="7">
    <source>
        <dbReference type="Proteomes" id="UP000001662"/>
    </source>
</evidence>
<dbReference type="InterPro" id="IPR005119">
    <property type="entry name" value="LysR_subst-bd"/>
</dbReference>
<dbReference type="KEGG" id="csh:Closa_0919"/>
<evidence type="ECO:0000259" key="5">
    <source>
        <dbReference type="PROSITE" id="PS50931"/>
    </source>
</evidence>
<sequence>MTLRHIKIFLAVCENGYNVTKAADALFMTQPAVSLALKELEGYYGVLLFERMSRQLFITEAGKQMREYATHILSLFDHMEKGLRDWDSLGILRVGASVTIGSQFMPSYISAYSILHPGMDVRVCISSSELLEEKLQSNKLDFAFIEGAVQTPNLISEEYMEDSLTAICSVNGPFSYGERVSVEQFKQQRFLLRERGSGTREEFDSATQAAGFSVVPVWEATSTTALVNAVIHGLGIAVLPRRMILGPLNHGLILAFDVDGINFQRKFSILYHKNKFLTQSAREFIELCKNYELDYPIPKYNGLY</sequence>
<keyword evidence="2" id="KW-0805">Transcription regulation</keyword>
<keyword evidence="4" id="KW-0804">Transcription</keyword>
<dbReference type="GO" id="GO:0000976">
    <property type="term" value="F:transcription cis-regulatory region binding"/>
    <property type="evidence" value="ECO:0007669"/>
    <property type="project" value="TreeGrafter"/>
</dbReference>
<evidence type="ECO:0000313" key="6">
    <source>
        <dbReference type="EMBL" id="ADL03538.1"/>
    </source>
</evidence>
<proteinExistence type="inferred from homology"/>
<evidence type="ECO:0000256" key="4">
    <source>
        <dbReference type="ARBA" id="ARBA00023163"/>
    </source>
</evidence>
<evidence type="ECO:0000256" key="1">
    <source>
        <dbReference type="ARBA" id="ARBA00009437"/>
    </source>
</evidence>
<dbReference type="eggNOG" id="COG0583">
    <property type="taxonomic scope" value="Bacteria"/>
</dbReference>
<dbReference type="PaxDb" id="610130-Closa_0919"/>
<keyword evidence="3" id="KW-0238">DNA-binding</keyword>
<dbReference type="STRING" id="610130.Closa_0919"/>
<dbReference type="RefSeq" id="WP_013271633.1">
    <property type="nucleotide sequence ID" value="NC_014376.1"/>
</dbReference>
<dbReference type="PROSITE" id="PS50931">
    <property type="entry name" value="HTH_LYSR"/>
    <property type="match status" value="1"/>
</dbReference>
<dbReference type="AlphaFoldDB" id="D9R6N2"/>
<dbReference type="CDD" id="cd08420">
    <property type="entry name" value="PBP2_CysL_like"/>
    <property type="match status" value="1"/>
</dbReference>
<gene>
    <name evidence="6" type="ordered locus">Closa_0919</name>
</gene>
<dbReference type="InterPro" id="IPR036390">
    <property type="entry name" value="WH_DNA-bd_sf"/>
</dbReference>
<dbReference type="EMBL" id="CP002109">
    <property type="protein sequence ID" value="ADL03538.1"/>
    <property type="molecule type" value="Genomic_DNA"/>
</dbReference>
<dbReference type="GO" id="GO:0003700">
    <property type="term" value="F:DNA-binding transcription factor activity"/>
    <property type="evidence" value="ECO:0007669"/>
    <property type="project" value="InterPro"/>
</dbReference>
<feature type="domain" description="HTH lysR-type" evidence="5">
    <location>
        <begin position="1"/>
        <end position="59"/>
    </location>
</feature>
<dbReference type="PANTHER" id="PTHR30126">
    <property type="entry name" value="HTH-TYPE TRANSCRIPTIONAL REGULATOR"/>
    <property type="match status" value="1"/>
</dbReference>
<organism evidence="6 7">
    <name type="scientific">Lacrimispora saccharolytica (strain ATCC 35040 / DSM 2544 / NRCC 2533 / WM1)</name>
    <name type="common">Clostridium saccharolyticum</name>
    <dbReference type="NCBI Taxonomy" id="610130"/>
    <lineage>
        <taxon>Bacteria</taxon>
        <taxon>Bacillati</taxon>
        <taxon>Bacillota</taxon>
        <taxon>Clostridia</taxon>
        <taxon>Lachnospirales</taxon>
        <taxon>Lachnospiraceae</taxon>
        <taxon>Lacrimispora</taxon>
    </lineage>
</organism>
<evidence type="ECO:0000256" key="3">
    <source>
        <dbReference type="ARBA" id="ARBA00023125"/>
    </source>
</evidence>
<dbReference type="Gene3D" id="3.40.190.290">
    <property type="match status" value="1"/>
</dbReference>
<dbReference type="Pfam" id="PF03466">
    <property type="entry name" value="LysR_substrate"/>
    <property type="match status" value="1"/>
</dbReference>
<dbReference type="SUPFAM" id="SSF46785">
    <property type="entry name" value="Winged helix' DNA-binding domain"/>
    <property type="match status" value="1"/>
</dbReference>
<dbReference type="Gene3D" id="1.10.10.10">
    <property type="entry name" value="Winged helix-like DNA-binding domain superfamily/Winged helix DNA-binding domain"/>
    <property type="match status" value="1"/>
</dbReference>
<dbReference type="HOGENOM" id="CLU_039613_6_1_9"/>
<name>D9R6N2_LACSW</name>
<reference evidence="6" key="1">
    <citation type="submission" date="2010-07" db="EMBL/GenBank/DDBJ databases">
        <title>Complete sequence of Clostridium saccharolyticum WM1.</title>
        <authorList>
            <consortium name="US DOE Joint Genome Institute"/>
            <person name="Lucas S."/>
            <person name="Copeland A."/>
            <person name="Lapidus A."/>
            <person name="Cheng J.-F."/>
            <person name="Bruce D."/>
            <person name="Goodwin L."/>
            <person name="Pitluck S."/>
            <person name="Chertkov O."/>
            <person name="Detter J.C."/>
            <person name="Han C."/>
            <person name="Tapia R."/>
            <person name="Land M."/>
            <person name="Hauser L."/>
            <person name="Chang Y.-J."/>
            <person name="Jeffries C."/>
            <person name="Kyrpides N."/>
            <person name="Ivanova N."/>
            <person name="Mikhailova N."/>
            <person name="Mouttaki H."/>
            <person name="Lin L."/>
            <person name="Zhou J."/>
            <person name="Hemme C.L."/>
            <person name="Woyke T."/>
        </authorList>
    </citation>
    <scope>NUCLEOTIDE SEQUENCE [LARGE SCALE GENOMIC DNA]</scope>
    <source>
        <strain evidence="6">WM1</strain>
    </source>
</reference>
<protein>
    <submittedName>
        <fullName evidence="6">Transcriptional regulator, LysR family</fullName>
    </submittedName>
</protein>
<dbReference type="Pfam" id="PF00126">
    <property type="entry name" value="HTH_1"/>
    <property type="match status" value="1"/>
</dbReference>
<dbReference type="Proteomes" id="UP000001662">
    <property type="component" value="Chromosome"/>
</dbReference>
<dbReference type="PANTHER" id="PTHR30126:SF39">
    <property type="entry name" value="HTH-TYPE TRANSCRIPTIONAL REGULATOR CYSL"/>
    <property type="match status" value="1"/>
</dbReference>
<dbReference type="InterPro" id="IPR000847">
    <property type="entry name" value="LysR_HTH_N"/>
</dbReference>
<evidence type="ECO:0000256" key="2">
    <source>
        <dbReference type="ARBA" id="ARBA00023015"/>
    </source>
</evidence>
<dbReference type="SUPFAM" id="SSF53850">
    <property type="entry name" value="Periplasmic binding protein-like II"/>
    <property type="match status" value="1"/>
</dbReference>
<keyword evidence="7" id="KW-1185">Reference proteome</keyword>
<accession>D9R6N2</accession>
<comment type="similarity">
    <text evidence="1">Belongs to the LysR transcriptional regulatory family.</text>
</comment>
<dbReference type="InterPro" id="IPR036388">
    <property type="entry name" value="WH-like_DNA-bd_sf"/>
</dbReference>